<protein>
    <recommendedName>
        <fullName evidence="3">DUF674 domain-containing protein</fullName>
    </recommendedName>
</protein>
<dbReference type="EMBL" id="JBDFQZ010000010">
    <property type="protein sequence ID" value="KAK9683415.1"/>
    <property type="molecule type" value="Genomic_DNA"/>
</dbReference>
<dbReference type="Proteomes" id="UP001443914">
    <property type="component" value="Unassembled WGS sequence"/>
</dbReference>
<evidence type="ECO:0000313" key="2">
    <source>
        <dbReference type="Proteomes" id="UP001443914"/>
    </source>
</evidence>
<comment type="caution">
    <text evidence="1">The sequence shown here is derived from an EMBL/GenBank/DDBJ whole genome shotgun (WGS) entry which is preliminary data.</text>
</comment>
<dbReference type="AlphaFoldDB" id="A0AAW1I1S0"/>
<dbReference type="PANTHER" id="PTHR33103:SF19">
    <property type="entry name" value="OS09G0544700 PROTEIN"/>
    <property type="match status" value="1"/>
</dbReference>
<reference evidence="1 2" key="1">
    <citation type="submission" date="2024-03" db="EMBL/GenBank/DDBJ databases">
        <title>WGS assembly of Saponaria officinalis var. Norfolk2.</title>
        <authorList>
            <person name="Jenkins J."/>
            <person name="Shu S."/>
            <person name="Grimwood J."/>
            <person name="Barry K."/>
            <person name="Goodstein D."/>
            <person name="Schmutz J."/>
            <person name="Leebens-Mack J."/>
            <person name="Osbourn A."/>
        </authorList>
    </citation>
    <scope>NUCLEOTIDE SEQUENCE [LARGE SCALE GENOMIC DNA]</scope>
    <source>
        <strain evidence="2">cv. Norfolk2</strain>
        <strain evidence="1">JIC</strain>
        <tissue evidence="1">Leaf</tissue>
    </source>
</reference>
<gene>
    <name evidence="1" type="ORF">RND81_10G139300</name>
</gene>
<dbReference type="EMBL" id="JBDFQZ010000010">
    <property type="protein sequence ID" value="KAK9683414.1"/>
    <property type="molecule type" value="Genomic_DNA"/>
</dbReference>
<accession>A0AAW1I1S0</accession>
<name>A0AAW1I1S0_SAPOF</name>
<dbReference type="InterPro" id="IPR007750">
    <property type="entry name" value="DUF674"/>
</dbReference>
<evidence type="ECO:0008006" key="3">
    <source>
        <dbReference type="Google" id="ProtNLM"/>
    </source>
</evidence>
<proteinExistence type="predicted"/>
<sequence>MAESSKEKKLSLKIMVDNKAKKVVFAEAEDEFVDFLFTLISLPLSTVTKVLLLNEKGMVGSLGALYKSIESLGAQYFDPNIKNDTALKPIAPVNVPLLSLRDLPASIRFFKCPAAGHYTISDVPGYCSQDCNWYMTELIYYYGTPQKIAPSPQYVKDSVVYMVMDNLDLKPMSIALIKSHVKDFDGLEEKQVEVGLQEGLAILKASLETDTVLTTVFLKNV</sequence>
<organism evidence="1 2">
    <name type="scientific">Saponaria officinalis</name>
    <name type="common">Common soapwort</name>
    <name type="synonym">Lychnis saponaria</name>
    <dbReference type="NCBI Taxonomy" id="3572"/>
    <lineage>
        <taxon>Eukaryota</taxon>
        <taxon>Viridiplantae</taxon>
        <taxon>Streptophyta</taxon>
        <taxon>Embryophyta</taxon>
        <taxon>Tracheophyta</taxon>
        <taxon>Spermatophyta</taxon>
        <taxon>Magnoliopsida</taxon>
        <taxon>eudicotyledons</taxon>
        <taxon>Gunneridae</taxon>
        <taxon>Pentapetalae</taxon>
        <taxon>Caryophyllales</taxon>
        <taxon>Caryophyllaceae</taxon>
        <taxon>Caryophylleae</taxon>
        <taxon>Saponaria</taxon>
    </lineage>
</organism>
<evidence type="ECO:0000313" key="1">
    <source>
        <dbReference type="EMBL" id="KAK9683415.1"/>
    </source>
</evidence>
<dbReference type="Pfam" id="PF05056">
    <property type="entry name" value="DUF674"/>
    <property type="match status" value="1"/>
</dbReference>
<keyword evidence="2" id="KW-1185">Reference proteome</keyword>
<dbReference type="PANTHER" id="PTHR33103">
    <property type="entry name" value="OS01G0153900 PROTEIN"/>
    <property type="match status" value="1"/>
</dbReference>